<dbReference type="EMBL" id="MLAK01000374">
    <property type="protein sequence ID" value="OHT14435.1"/>
    <property type="molecule type" value="Genomic_DNA"/>
</dbReference>
<dbReference type="OrthoDB" id="10450634at2759"/>
<evidence type="ECO:0000256" key="1">
    <source>
        <dbReference type="SAM" id="MobiDB-lite"/>
    </source>
</evidence>
<gene>
    <name evidence="3" type="ORF">TRFO_15228</name>
</gene>
<dbReference type="InterPro" id="IPR041899">
    <property type="entry name" value="MAGE_WH2"/>
</dbReference>
<keyword evidence="4" id="KW-1185">Reference proteome</keyword>
<dbReference type="Pfam" id="PF01454">
    <property type="entry name" value="MAGE"/>
    <property type="match status" value="1"/>
</dbReference>
<name>A0A1J4KT54_9EUKA</name>
<dbReference type="GeneID" id="94832971"/>
<evidence type="ECO:0000313" key="3">
    <source>
        <dbReference type="EMBL" id="OHT14435.1"/>
    </source>
</evidence>
<feature type="region of interest" description="Disordered" evidence="1">
    <location>
        <begin position="1"/>
        <end position="20"/>
    </location>
</feature>
<feature type="compositionally biased region" description="Basic and acidic residues" evidence="1">
    <location>
        <begin position="235"/>
        <end position="245"/>
    </location>
</feature>
<evidence type="ECO:0000259" key="2">
    <source>
        <dbReference type="SMART" id="SM01373"/>
    </source>
</evidence>
<feature type="domain" description="MAGE" evidence="2">
    <location>
        <begin position="24"/>
        <end position="203"/>
    </location>
</feature>
<reference evidence="3" key="1">
    <citation type="submission" date="2016-10" db="EMBL/GenBank/DDBJ databases">
        <authorList>
            <person name="Benchimol M."/>
            <person name="Almeida L.G."/>
            <person name="Vasconcelos A.T."/>
            <person name="Perreira-Neves A."/>
            <person name="Rosa I.A."/>
            <person name="Tasca T."/>
            <person name="Bogo M.R."/>
            <person name="de Souza W."/>
        </authorList>
    </citation>
    <scope>NUCLEOTIDE SEQUENCE [LARGE SCALE GENOMIC DNA]</scope>
    <source>
        <strain evidence="3">K</strain>
    </source>
</reference>
<dbReference type="Proteomes" id="UP000179807">
    <property type="component" value="Unassembled WGS sequence"/>
</dbReference>
<dbReference type="RefSeq" id="XP_068367571.1">
    <property type="nucleotide sequence ID" value="XM_068498267.1"/>
</dbReference>
<dbReference type="InterPro" id="IPR002190">
    <property type="entry name" value="MHD_dom"/>
</dbReference>
<accession>A0A1J4KT54</accession>
<organism evidence="3 4">
    <name type="scientific">Tritrichomonas foetus</name>
    <dbReference type="NCBI Taxonomy" id="1144522"/>
    <lineage>
        <taxon>Eukaryota</taxon>
        <taxon>Metamonada</taxon>
        <taxon>Parabasalia</taxon>
        <taxon>Tritrichomonadida</taxon>
        <taxon>Tritrichomonadidae</taxon>
        <taxon>Tritrichomonas</taxon>
    </lineage>
</organism>
<sequence>MSDSDEEFTQETQTTNNELEDGRVARLFLYKSRERQSVRRQQLKPVLDEYREKSRAKRRDPIKSASKLLTESIGLQIVDGLAPGEKPSQSGKNFLVRTHKYPKDVPLPFTVQQKQEFGLLTLCFFIVYFKGDLVDMDQLWQILENSGVPAESDTFGKLTDLLNKWISQDYFKSKKKENDTSAGPKKVISLGPRFYAEFGNDVLMAMAKELVCDVTPPEEDENNDGNNIEVENDTNDEHDRGEYQERTQLSDSEDSIEEVPQKKGRNVREQQKQKQKQKQKKKGRREVESD</sequence>
<feature type="compositionally biased region" description="Basic residues" evidence="1">
    <location>
        <begin position="273"/>
        <end position="284"/>
    </location>
</feature>
<dbReference type="AlphaFoldDB" id="A0A1J4KT54"/>
<feature type="region of interest" description="Disordered" evidence="1">
    <location>
        <begin position="215"/>
        <end position="290"/>
    </location>
</feature>
<proteinExistence type="predicted"/>
<protein>
    <recommendedName>
        <fullName evidence="2">MAGE domain-containing protein</fullName>
    </recommendedName>
</protein>
<evidence type="ECO:0000313" key="4">
    <source>
        <dbReference type="Proteomes" id="UP000179807"/>
    </source>
</evidence>
<dbReference type="VEuPathDB" id="TrichDB:TRFO_15228"/>
<dbReference type="SMART" id="SM01373">
    <property type="entry name" value="MAGE"/>
    <property type="match status" value="1"/>
</dbReference>
<dbReference type="Gene3D" id="1.10.10.1210">
    <property type="entry name" value="MAGE homology domain, winged helix WH2 motif"/>
    <property type="match status" value="1"/>
</dbReference>
<comment type="caution">
    <text evidence="3">The sequence shown here is derived from an EMBL/GenBank/DDBJ whole genome shotgun (WGS) entry which is preliminary data.</text>
</comment>